<dbReference type="Proteomes" id="UP000247702">
    <property type="component" value="Unassembled WGS sequence"/>
</dbReference>
<evidence type="ECO:0000313" key="1">
    <source>
        <dbReference type="EMBL" id="GBC05164.1"/>
    </source>
</evidence>
<keyword evidence="2" id="KW-1185">Reference proteome</keyword>
<proteinExistence type="predicted"/>
<sequence>LPDEKHDRTFGIKVREVLPDERHDRTFGIKCCRTKSTTGLLELSVAGRNARPDFWN</sequence>
<comment type="caution">
    <text evidence="1">The sequence shown here is derived from an EMBL/GenBank/DDBJ whole genome shotgun (WGS) entry which is preliminary data.</text>
</comment>
<dbReference type="AlphaFoldDB" id="A0A2Z6RR73"/>
<reference evidence="1 2" key="1">
    <citation type="submission" date="2017-11" db="EMBL/GenBank/DDBJ databases">
        <title>The genome of Rhizophagus clarus HR1 reveals common genetic basis of auxotrophy among arbuscular mycorrhizal fungi.</title>
        <authorList>
            <person name="Kobayashi Y."/>
        </authorList>
    </citation>
    <scope>NUCLEOTIDE SEQUENCE [LARGE SCALE GENOMIC DNA]</scope>
    <source>
        <strain evidence="1 2">HR1</strain>
    </source>
</reference>
<protein>
    <submittedName>
        <fullName evidence="1">Uncharacterized protein</fullName>
    </submittedName>
</protein>
<feature type="non-terminal residue" evidence="1">
    <location>
        <position position="1"/>
    </location>
</feature>
<organism evidence="1 2">
    <name type="scientific">Rhizophagus clarus</name>
    <dbReference type="NCBI Taxonomy" id="94130"/>
    <lineage>
        <taxon>Eukaryota</taxon>
        <taxon>Fungi</taxon>
        <taxon>Fungi incertae sedis</taxon>
        <taxon>Mucoromycota</taxon>
        <taxon>Glomeromycotina</taxon>
        <taxon>Glomeromycetes</taxon>
        <taxon>Glomerales</taxon>
        <taxon>Glomeraceae</taxon>
        <taxon>Rhizophagus</taxon>
    </lineage>
</organism>
<accession>A0A2Z6RR73</accession>
<gene>
    <name evidence="1" type="ORF">RclHR1_06060022</name>
</gene>
<evidence type="ECO:0000313" key="2">
    <source>
        <dbReference type="Proteomes" id="UP000247702"/>
    </source>
</evidence>
<name>A0A2Z6RR73_9GLOM</name>
<dbReference type="EMBL" id="BEXD01003989">
    <property type="protein sequence ID" value="GBC05164.1"/>
    <property type="molecule type" value="Genomic_DNA"/>
</dbReference>